<gene>
    <name evidence="1" type="ORF">KPL71_004351</name>
</gene>
<sequence length="889" mass="101844">MKQFVQSQAVYLRNLENQIGQLATAMSSRSQGSLPNNREDPRREGKEHYKVINLRSGKNVDIPIDVTKKKLELNSSQEPPQDESMLQQPSHQDIGANGQTTTTLEGNQPINTEEEVATLVVTTCNKSNEQRLLHINIPFVEALEQMPNYVKFLKDILARKRRLGEFETVALTQECSHMLQRKIENVLVKVDKFIFPVDFIVLDFKADKEVPIILRRPFLRTGKTLIDVQKGELTMTVNDQQVTFNILEAMKNPNEAEDCNFLSVLDLAVADIINRCCSYVVNEAATFESFEEEDVAANQIYGMRERQSNRHSRFIEPLNLSDREVNATLPSIESPPTFELKLLLSYLKYAYLGIVLGHKVSKNGKEVDKAKIEVIDKQPHPTSVKGIRSFLGQAGFYRRFIKDFSKIAKPLCLLLEHDKPFHFDKDCLQAFGELKKALITAPVVIAPDWTILFEMMCDASDHSVRAVLGQGKNKVLHSIYYASKTITQAQINYTTTEKELLAVVFAFYKFRAYFVGTKVTVYTDHVAIKYLISKKDAKPRLIRWILLFQEFDLEIKDKKGTENQVADHLSRLEADANTLTKKDITETFPDDQLLVIRHGQMLQQSRSPWYADFANYSLCSDQVIRKCASEEEIPYILESCHATTYEGHFGGHKIADKALQSGYYWPSIFKDAYEFAKCRDMSQRTGNITQRHEMSLTDILEVEIFDLWVIDFMGPFPPSFGNLYILVDVDYVSKWVEATTLPINYARTVVNFFQKSIFSRFGTPQAIISDEGTHFCNKVFAAAIVKYGVKHKIVLAYHPQSNGQAEVSNREIKKILEKVVNPSRNDWSLALHDSLWAYRTTYKTPLGMSPYRIMYGKACHLPLELEHKSYWALKQLNWDIHATAEQRKL</sequence>
<protein>
    <submittedName>
        <fullName evidence="1">Uncharacterized protein</fullName>
    </submittedName>
</protein>
<accession>A0ACB8N464</accession>
<proteinExistence type="predicted"/>
<evidence type="ECO:0000313" key="2">
    <source>
        <dbReference type="Proteomes" id="UP000829398"/>
    </source>
</evidence>
<comment type="caution">
    <text evidence="1">The sequence shown here is derived from an EMBL/GenBank/DDBJ whole genome shotgun (WGS) entry which is preliminary data.</text>
</comment>
<organism evidence="1 2">
    <name type="scientific">Citrus sinensis</name>
    <name type="common">Sweet orange</name>
    <name type="synonym">Citrus aurantium var. sinensis</name>
    <dbReference type="NCBI Taxonomy" id="2711"/>
    <lineage>
        <taxon>Eukaryota</taxon>
        <taxon>Viridiplantae</taxon>
        <taxon>Streptophyta</taxon>
        <taxon>Embryophyta</taxon>
        <taxon>Tracheophyta</taxon>
        <taxon>Spermatophyta</taxon>
        <taxon>Magnoliopsida</taxon>
        <taxon>eudicotyledons</taxon>
        <taxon>Gunneridae</taxon>
        <taxon>Pentapetalae</taxon>
        <taxon>rosids</taxon>
        <taxon>malvids</taxon>
        <taxon>Sapindales</taxon>
        <taxon>Rutaceae</taxon>
        <taxon>Aurantioideae</taxon>
        <taxon>Citrus</taxon>
    </lineage>
</organism>
<dbReference type="Proteomes" id="UP000829398">
    <property type="component" value="Chromosome 2"/>
</dbReference>
<keyword evidence="2" id="KW-1185">Reference proteome</keyword>
<evidence type="ECO:0000313" key="1">
    <source>
        <dbReference type="EMBL" id="KAH9792933.1"/>
    </source>
</evidence>
<name>A0ACB8N464_CITSI</name>
<dbReference type="EMBL" id="CM039171">
    <property type="protein sequence ID" value="KAH9792933.1"/>
    <property type="molecule type" value="Genomic_DNA"/>
</dbReference>
<reference evidence="2" key="1">
    <citation type="journal article" date="2023" name="Hortic. Res.">
        <title>A chromosome-level phased genome enabling allele-level studies in sweet orange: a case study on citrus Huanglongbing tolerance.</title>
        <authorList>
            <person name="Wu B."/>
            <person name="Yu Q."/>
            <person name="Deng Z."/>
            <person name="Duan Y."/>
            <person name="Luo F."/>
            <person name="Gmitter F. Jr."/>
        </authorList>
    </citation>
    <scope>NUCLEOTIDE SEQUENCE [LARGE SCALE GENOMIC DNA]</scope>
    <source>
        <strain evidence="2">cv. Valencia</strain>
    </source>
</reference>